<organism evidence="2 3">
    <name type="scientific">Stephania yunnanensis</name>
    <dbReference type="NCBI Taxonomy" id="152371"/>
    <lineage>
        <taxon>Eukaryota</taxon>
        <taxon>Viridiplantae</taxon>
        <taxon>Streptophyta</taxon>
        <taxon>Embryophyta</taxon>
        <taxon>Tracheophyta</taxon>
        <taxon>Spermatophyta</taxon>
        <taxon>Magnoliopsida</taxon>
        <taxon>Ranunculales</taxon>
        <taxon>Menispermaceae</taxon>
        <taxon>Menispermoideae</taxon>
        <taxon>Cissampelideae</taxon>
        <taxon>Stephania</taxon>
    </lineage>
</organism>
<feature type="region of interest" description="Disordered" evidence="1">
    <location>
        <begin position="1"/>
        <end position="31"/>
    </location>
</feature>
<dbReference type="Proteomes" id="UP001420932">
    <property type="component" value="Unassembled WGS sequence"/>
</dbReference>
<evidence type="ECO:0000313" key="3">
    <source>
        <dbReference type="Proteomes" id="UP001420932"/>
    </source>
</evidence>
<gene>
    <name evidence="2" type="ORF">Syun_002353</name>
</gene>
<sequence length="119" mass="13542">MLKSTRGSSRNFLQDTSREMDEEEEVQVQVQRNYSTSMNKKKRVMVAIDENETSFHALQWTLDYLFPPSSATTATATAAPQPEHHEEETEELGSVILLHVFTSFENLIIPVVTVGWLVD</sequence>
<accession>A0AAP0Q7Y6</accession>
<feature type="compositionally biased region" description="Polar residues" evidence="1">
    <location>
        <begin position="1"/>
        <end position="15"/>
    </location>
</feature>
<dbReference type="AlphaFoldDB" id="A0AAP0Q7Y6"/>
<dbReference type="EMBL" id="JBBNAF010000001">
    <property type="protein sequence ID" value="KAK9170213.1"/>
    <property type="molecule type" value="Genomic_DNA"/>
</dbReference>
<evidence type="ECO:0000256" key="1">
    <source>
        <dbReference type="SAM" id="MobiDB-lite"/>
    </source>
</evidence>
<proteinExistence type="predicted"/>
<reference evidence="2 3" key="1">
    <citation type="submission" date="2024-01" db="EMBL/GenBank/DDBJ databases">
        <title>Genome assemblies of Stephania.</title>
        <authorList>
            <person name="Yang L."/>
        </authorList>
    </citation>
    <scope>NUCLEOTIDE SEQUENCE [LARGE SCALE GENOMIC DNA]</scope>
    <source>
        <strain evidence="2">YNDBR</strain>
        <tissue evidence="2">Leaf</tissue>
    </source>
</reference>
<name>A0AAP0Q7Y6_9MAGN</name>
<evidence type="ECO:0000313" key="2">
    <source>
        <dbReference type="EMBL" id="KAK9170213.1"/>
    </source>
</evidence>
<keyword evidence="3" id="KW-1185">Reference proteome</keyword>
<comment type="caution">
    <text evidence="2">The sequence shown here is derived from an EMBL/GenBank/DDBJ whole genome shotgun (WGS) entry which is preliminary data.</text>
</comment>
<evidence type="ECO:0008006" key="4">
    <source>
        <dbReference type="Google" id="ProtNLM"/>
    </source>
</evidence>
<protein>
    <recommendedName>
        <fullName evidence="4">UspA domain-containing protein</fullName>
    </recommendedName>
</protein>